<reference evidence="3 4" key="1">
    <citation type="journal article" date="2015" name="Nat. Commun.">
        <title>Lucilia cuprina genome unlocks parasitic fly biology to underpin future interventions.</title>
        <authorList>
            <person name="Anstead C.A."/>
            <person name="Korhonen P.K."/>
            <person name="Young N.D."/>
            <person name="Hall R.S."/>
            <person name="Jex A.R."/>
            <person name="Murali S.C."/>
            <person name="Hughes D.S."/>
            <person name="Lee S.F."/>
            <person name="Perry T."/>
            <person name="Stroehlein A.J."/>
            <person name="Ansell B.R."/>
            <person name="Breugelmans B."/>
            <person name="Hofmann A."/>
            <person name="Qu J."/>
            <person name="Dugan S."/>
            <person name="Lee S.L."/>
            <person name="Chao H."/>
            <person name="Dinh H."/>
            <person name="Han Y."/>
            <person name="Doddapaneni H.V."/>
            <person name="Worley K.C."/>
            <person name="Muzny D.M."/>
            <person name="Ioannidis P."/>
            <person name="Waterhouse R.M."/>
            <person name="Zdobnov E.M."/>
            <person name="James P.J."/>
            <person name="Bagnall N.H."/>
            <person name="Kotze A.C."/>
            <person name="Gibbs R.A."/>
            <person name="Richards S."/>
            <person name="Batterham P."/>
            <person name="Gasser R.B."/>
        </authorList>
    </citation>
    <scope>NUCLEOTIDE SEQUENCE [LARGE SCALE GENOMIC DNA]</scope>
    <source>
        <strain evidence="3 4">LS</strain>
        <tissue evidence="3">Full body</tissue>
    </source>
</reference>
<dbReference type="STRING" id="7375.A0A0L0BX14"/>
<keyword evidence="4" id="KW-1185">Reference proteome</keyword>
<dbReference type="GO" id="GO:0005509">
    <property type="term" value="F:calcium ion binding"/>
    <property type="evidence" value="ECO:0007669"/>
    <property type="project" value="InterPro"/>
</dbReference>
<dbReference type="PANTHER" id="PTHR19972:SF10">
    <property type="entry name" value="CALBINDIN-32"/>
    <property type="match status" value="1"/>
</dbReference>
<keyword evidence="1" id="KW-0106">Calcium</keyword>
<gene>
    <name evidence="3" type="ORF">FF38_13222</name>
</gene>
<evidence type="ECO:0000256" key="1">
    <source>
        <dbReference type="ARBA" id="ARBA00022837"/>
    </source>
</evidence>
<dbReference type="GO" id="GO:1900271">
    <property type="term" value="P:regulation of long-term synaptic potentiation"/>
    <property type="evidence" value="ECO:0007669"/>
    <property type="project" value="TreeGrafter"/>
</dbReference>
<comment type="caution">
    <text evidence="3">The sequence shown here is derived from an EMBL/GenBank/DDBJ whole genome shotgun (WGS) entry which is preliminary data.</text>
</comment>
<dbReference type="GO" id="GO:0005634">
    <property type="term" value="C:nucleus"/>
    <property type="evidence" value="ECO:0007669"/>
    <property type="project" value="TreeGrafter"/>
</dbReference>
<evidence type="ECO:0000313" key="3">
    <source>
        <dbReference type="EMBL" id="KNC24541.1"/>
    </source>
</evidence>
<dbReference type="InterPro" id="IPR011992">
    <property type="entry name" value="EF-hand-dom_pair"/>
</dbReference>
<dbReference type="GO" id="GO:0099509">
    <property type="term" value="P:regulation of presynaptic cytosolic calcium ion concentration"/>
    <property type="evidence" value="ECO:0007669"/>
    <property type="project" value="TreeGrafter"/>
</dbReference>
<evidence type="ECO:0000313" key="4">
    <source>
        <dbReference type="Proteomes" id="UP000037069"/>
    </source>
</evidence>
<protein>
    <submittedName>
        <fullName evidence="3">Calbindin-32</fullName>
    </submittedName>
</protein>
<dbReference type="Gene3D" id="1.10.238.10">
    <property type="entry name" value="EF-hand"/>
    <property type="match status" value="1"/>
</dbReference>
<dbReference type="EMBL" id="JRES01001215">
    <property type="protein sequence ID" value="KNC24541.1"/>
    <property type="molecule type" value="Genomic_DNA"/>
</dbReference>
<dbReference type="SUPFAM" id="SSF47473">
    <property type="entry name" value="EF-hand"/>
    <property type="match status" value="1"/>
</dbReference>
<dbReference type="PROSITE" id="PS50222">
    <property type="entry name" value="EF_HAND_2"/>
    <property type="match status" value="1"/>
</dbReference>
<proteinExistence type="predicted"/>
<dbReference type="InterPro" id="IPR018247">
    <property type="entry name" value="EF_Hand_1_Ca_BS"/>
</dbReference>
<dbReference type="InterPro" id="IPR051001">
    <property type="entry name" value="Calbindin_Ca-bind"/>
</dbReference>
<dbReference type="GO" id="GO:0005829">
    <property type="term" value="C:cytosol"/>
    <property type="evidence" value="ECO:0007669"/>
    <property type="project" value="TreeGrafter"/>
</dbReference>
<dbReference type="GO" id="GO:0043195">
    <property type="term" value="C:terminal bouton"/>
    <property type="evidence" value="ECO:0007669"/>
    <property type="project" value="TreeGrafter"/>
</dbReference>
<dbReference type="InterPro" id="IPR002048">
    <property type="entry name" value="EF_hand_dom"/>
</dbReference>
<sequence>MEENFLLLFRFDNPLESSVEFMKIWREYDTDNSGYIEADELKNFLRDLLKEAKKINDVSEDKLIEYTDTM</sequence>
<organism evidence="3 4">
    <name type="scientific">Lucilia cuprina</name>
    <name type="common">Green bottle fly</name>
    <name type="synonym">Australian sheep blowfly</name>
    <dbReference type="NCBI Taxonomy" id="7375"/>
    <lineage>
        <taxon>Eukaryota</taxon>
        <taxon>Metazoa</taxon>
        <taxon>Ecdysozoa</taxon>
        <taxon>Arthropoda</taxon>
        <taxon>Hexapoda</taxon>
        <taxon>Insecta</taxon>
        <taxon>Pterygota</taxon>
        <taxon>Neoptera</taxon>
        <taxon>Endopterygota</taxon>
        <taxon>Diptera</taxon>
        <taxon>Brachycera</taxon>
        <taxon>Muscomorpha</taxon>
        <taxon>Oestroidea</taxon>
        <taxon>Calliphoridae</taxon>
        <taxon>Luciliinae</taxon>
        <taxon>Lucilia</taxon>
    </lineage>
</organism>
<accession>A0A0L0BX14</accession>
<evidence type="ECO:0000259" key="2">
    <source>
        <dbReference type="PROSITE" id="PS50222"/>
    </source>
</evidence>
<feature type="non-terminal residue" evidence="3">
    <location>
        <position position="70"/>
    </location>
</feature>
<dbReference type="GO" id="GO:0030425">
    <property type="term" value="C:dendrite"/>
    <property type="evidence" value="ECO:0007669"/>
    <property type="project" value="TreeGrafter"/>
</dbReference>
<dbReference type="AlphaFoldDB" id="A0A0L0BX14"/>
<feature type="domain" description="EF-hand" evidence="2">
    <location>
        <begin position="16"/>
        <end position="51"/>
    </location>
</feature>
<dbReference type="PANTHER" id="PTHR19972">
    <property type="entry name" value="CALBINDIN"/>
    <property type="match status" value="1"/>
</dbReference>
<dbReference type="Proteomes" id="UP000037069">
    <property type="component" value="Unassembled WGS sequence"/>
</dbReference>
<dbReference type="OrthoDB" id="428774at2759"/>
<name>A0A0L0BX14_LUCCU</name>
<dbReference type="Pfam" id="PF00036">
    <property type="entry name" value="EF-hand_1"/>
    <property type="match status" value="1"/>
</dbReference>
<dbReference type="SMART" id="SM00054">
    <property type="entry name" value="EFh"/>
    <property type="match status" value="1"/>
</dbReference>
<dbReference type="PROSITE" id="PS00018">
    <property type="entry name" value="EF_HAND_1"/>
    <property type="match status" value="1"/>
</dbReference>